<feature type="compositionally biased region" description="Basic and acidic residues" evidence="1">
    <location>
        <begin position="558"/>
        <end position="582"/>
    </location>
</feature>
<dbReference type="InterPro" id="IPR044216">
    <property type="entry name" value="WDL7"/>
</dbReference>
<protein>
    <recommendedName>
        <fullName evidence="4">TPX2 C-terminal domain-containing protein</fullName>
    </recommendedName>
</protein>
<feature type="compositionally biased region" description="Polar residues" evidence="1">
    <location>
        <begin position="137"/>
        <end position="158"/>
    </location>
</feature>
<feature type="region of interest" description="Disordered" evidence="1">
    <location>
        <begin position="549"/>
        <end position="695"/>
    </location>
</feature>
<proteinExistence type="predicted"/>
<name>A0A7N0UX89_KALFE</name>
<dbReference type="PANTHER" id="PTHR47067:SF7">
    <property type="entry name" value="TPX2 (TARGETING PROTEIN FOR XKLP2) PROTEIN FAMILY"/>
    <property type="match status" value="1"/>
</dbReference>
<feature type="compositionally biased region" description="Basic and acidic residues" evidence="1">
    <location>
        <begin position="646"/>
        <end position="661"/>
    </location>
</feature>
<accession>A0A7N0UX89</accession>
<feature type="compositionally biased region" description="Polar residues" evidence="1">
    <location>
        <begin position="305"/>
        <end position="315"/>
    </location>
</feature>
<feature type="region of interest" description="Disordered" evidence="1">
    <location>
        <begin position="384"/>
        <end position="415"/>
    </location>
</feature>
<feature type="compositionally biased region" description="Basic and acidic residues" evidence="1">
    <location>
        <begin position="595"/>
        <end position="633"/>
    </location>
</feature>
<evidence type="ECO:0000313" key="2">
    <source>
        <dbReference type="EnsemblPlants" id="Kaladp0088s0091.1.v1.1"/>
    </source>
</evidence>
<dbReference type="Proteomes" id="UP000594263">
    <property type="component" value="Unplaced"/>
</dbReference>
<feature type="region of interest" description="Disordered" evidence="1">
    <location>
        <begin position="137"/>
        <end position="182"/>
    </location>
</feature>
<feature type="compositionally biased region" description="Low complexity" evidence="1">
    <location>
        <begin position="668"/>
        <end position="678"/>
    </location>
</feature>
<feature type="compositionally biased region" description="Polar residues" evidence="1">
    <location>
        <begin position="1"/>
        <end position="16"/>
    </location>
</feature>
<evidence type="ECO:0000313" key="3">
    <source>
        <dbReference type="Proteomes" id="UP000594263"/>
    </source>
</evidence>
<organism evidence="2 3">
    <name type="scientific">Kalanchoe fedtschenkoi</name>
    <name type="common">Lavender scallops</name>
    <name type="synonym">South American air plant</name>
    <dbReference type="NCBI Taxonomy" id="63787"/>
    <lineage>
        <taxon>Eukaryota</taxon>
        <taxon>Viridiplantae</taxon>
        <taxon>Streptophyta</taxon>
        <taxon>Embryophyta</taxon>
        <taxon>Tracheophyta</taxon>
        <taxon>Spermatophyta</taxon>
        <taxon>Magnoliopsida</taxon>
        <taxon>eudicotyledons</taxon>
        <taxon>Gunneridae</taxon>
        <taxon>Pentapetalae</taxon>
        <taxon>Saxifragales</taxon>
        <taxon>Crassulaceae</taxon>
        <taxon>Kalanchoe</taxon>
    </lineage>
</organism>
<feature type="compositionally biased region" description="Low complexity" evidence="1">
    <location>
        <begin position="384"/>
        <end position="402"/>
    </location>
</feature>
<feature type="region of interest" description="Disordered" evidence="1">
    <location>
        <begin position="289"/>
        <end position="316"/>
    </location>
</feature>
<reference evidence="2" key="1">
    <citation type="submission" date="2021-01" db="UniProtKB">
        <authorList>
            <consortium name="EnsemblPlants"/>
        </authorList>
    </citation>
    <scope>IDENTIFICATION</scope>
</reference>
<evidence type="ECO:0008006" key="4">
    <source>
        <dbReference type="Google" id="ProtNLM"/>
    </source>
</evidence>
<feature type="compositionally biased region" description="Polar residues" evidence="1">
    <location>
        <begin position="167"/>
        <end position="176"/>
    </location>
</feature>
<keyword evidence="3" id="KW-1185">Reference proteome</keyword>
<sequence>MGDSTCVMQSFSNSSEHSQRQGDPLRALKESVSFGRFMNETLEWEKWSTFNQNRYLEEAQRFSKPGLVAQKKAMFEAHFKKIAADRAAALLEAANSDAKNEAQRHGVKNDSVGRPYMDLGSGKSNFRLSIDAAQRGSHTSSSFDSMQADSLMESQSQEACDLEENDPTSSAHNSQPAVYGRADHPSADMAADAPRELEFCNLLDKLCDTSKCNYMEVETKSFKKFDSSDGLKTEVNELDQSDFVDDSAMLFPVSQENIAFQEPTDQAVLPSNKQTLNCSKTLASSVRKPAALSHSIPRPVALPNKKNNPSRSMRSFGSDLLNKKRVMTKSLHMSMNLDSGLADSKILQAPKKLDHTKYLSNSACLRGSKELSGQVTTAFVSQKKQATSSKSSATVRKSSSESYVRPAPPPVKKDKAITQRGRTYMRNSIDAPPKQLISDTTTRRKPTIPVSNMPRFGRKLNTVFHSKPTPPLDKNENSVAQSNSTLTMSQINVKKSLTNSLHMSVDLSSTVGVVLKPAIAQKCGSLNFKAPAVKTSKDGSNRLQVSIPKSLQTSTVLQHDDKGTKRPKARLDENFTSHEKPIKPPSPTVSTPFRFRSDERAAKRKNKLEEENKVEGDNPLQRKKEKKESDSRSLRHSINFPVKPVRGGDDKNQHLMSHELKLPPSRPQSPLLLKKPSQGKARETLNYRPPRNPRAKKGELHLVTQNKNQASTASVTLLLRKTTCENASPNIEI</sequence>
<dbReference type="AlphaFoldDB" id="A0A7N0UX89"/>
<dbReference type="PANTHER" id="PTHR47067">
    <property type="entry name" value="TPX2 (TARGETING PROTEIN FOR XKLP2) PROTEIN FAMILY-RELATED"/>
    <property type="match status" value="1"/>
</dbReference>
<dbReference type="EnsemblPlants" id="Kaladp0088s0091.1.v1.1">
    <property type="protein sequence ID" value="Kaladp0088s0091.1.v1.1"/>
    <property type="gene ID" value="Kaladp0088s0091.v1.1"/>
</dbReference>
<feature type="region of interest" description="Disordered" evidence="1">
    <location>
        <begin position="1"/>
        <end position="24"/>
    </location>
</feature>
<dbReference type="Gramene" id="Kaladp0088s0091.1.v1.1">
    <property type="protein sequence ID" value="Kaladp0088s0091.1.v1.1"/>
    <property type="gene ID" value="Kaladp0088s0091.v1.1"/>
</dbReference>
<evidence type="ECO:0000256" key="1">
    <source>
        <dbReference type="SAM" id="MobiDB-lite"/>
    </source>
</evidence>